<organism evidence="1">
    <name type="scientific">Salmonella diarizonae</name>
    <dbReference type="NCBI Taxonomy" id="59204"/>
    <lineage>
        <taxon>Bacteria</taxon>
        <taxon>Pseudomonadati</taxon>
        <taxon>Pseudomonadota</taxon>
        <taxon>Gammaproteobacteria</taxon>
        <taxon>Enterobacterales</taxon>
        <taxon>Enterobacteriaceae</taxon>
        <taxon>Salmonella</taxon>
    </lineage>
</organism>
<proteinExistence type="predicted"/>
<protein>
    <submittedName>
        <fullName evidence="1">Capsular biosynthesis protein</fullName>
    </submittedName>
</protein>
<sequence>VGKPWCGHEGFYVDDKAIRPSEFINYSYDEIVEILRKEK</sequence>
<reference evidence="1" key="1">
    <citation type="journal article" date="2018" name="Genome Biol.">
        <title>SKESA: strategic k-mer extension for scrupulous assemblies.</title>
        <authorList>
            <person name="Souvorov A."/>
            <person name="Agarwala R."/>
            <person name="Lipman D.J."/>
        </authorList>
    </citation>
    <scope>NUCLEOTIDE SEQUENCE</scope>
    <source>
        <strain evidence="1">Salmonella enterica</strain>
    </source>
</reference>
<gene>
    <name evidence="1" type="ORF">G2916_22290</name>
</gene>
<evidence type="ECO:0000313" key="1">
    <source>
        <dbReference type="EMBL" id="HAE1267157.1"/>
    </source>
</evidence>
<dbReference type="InterPro" id="IPR023214">
    <property type="entry name" value="HAD_sf"/>
</dbReference>
<reference evidence="1" key="2">
    <citation type="submission" date="2019-10" db="EMBL/GenBank/DDBJ databases">
        <authorList>
            <consortium name="NCBI Pathogen Detection Project"/>
        </authorList>
    </citation>
    <scope>NUCLEOTIDE SEQUENCE</scope>
    <source>
        <strain evidence="1">Salmonella enterica</strain>
    </source>
</reference>
<dbReference type="EMBL" id="DAAQXJ010000201">
    <property type="protein sequence ID" value="HAE1267157.1"/>
    <property type="molecule type" value="Genomic_DNA"/>
</dbReference>
<accession>A0A726IMA8</accession>
<name>A0A726IMA8_SALDZ</name>
<comment type="caution">
    <text evidence="1">The sequence shown here is derived from an EMBL/GenBank/DDBJ whole genome shotgun (WGS) entry which is preliminary data.</text>
</comment>
<dbReference type="AlphaFoldDB" id="A0A726IMA8"/>
<dbReference type="Gene3D" id="3.40.50.1000">
    <property type="entry name" value="HAD superfamily/HAD-like"/>
    <property type="match status" value="1"/>
</dbReference>
<feature type="non-terminal residue" evidence="1">
    <location>
        <position position="1"/>
    </location>
</feature>